<evidence type="ECO:0000313" key="6">
    <source>
        <dbReference type="EMBL" id="SHL44714.1"/>
    </source>
</evidence>
<dbReference type="PANTHER" id="PTHR44688:SF16">
    <property type="entry name" value="DNA-BINDING TRANSCRIPTIONAL ACTIVATOR DEVR_DOSR"/>
    <property type="match status" value="1"/>
</dbReference>
<dbReference type="SMART" id="SM00421">
    <property type="entry name" value="HTH_LUXR"/>
    <property type="match status" value="1"/>
</dbReference>
<keyword evidence="3" id="KW-0804">Transcription</keyword>
<evidence type="ECO:0000313" key="7">
    <source>
        <dbReference type="Proteomes" id="UP000184363"/>
    </source>
</evidence>
<keyword evidence="2" id="KW-0238">DNA-binding</keyword>
<dbReference type="PROSITE" id="PS50043">
    <property type="entry name" value="HTH_LUXR_2"/>
    <property type="match status" value="1"/>
</dbReference>
<evidence type="ECO:0000259" key="5">
    <source>
        <dbReference type="PROSITE" id="PS50043"/>
    </source>
</evidence>
<dbReference type="PROSITE" id="PS00622">
    <property type="entry name" value="HTH_LUXR_1"/>
    <property type="match status" value="1"/>
</dbReference>
<dbReference type="Pfam" id="PF00196">
    <property type="entry name" value="GerE"/>
    <property type="match status" value="1"/>
</dbReference>
<dbReference type="GO" id="GO:0006355">
    <property type="term" value="P:regulation of DNA-templated transcription"/>
    <property type="evidence" value="ECO:0007669"/>
    <property type="project" value="InterPro"/>
</dbReference>
<dbReference type="InterPro" id="IPR000792">
    <property type="entry name" value="Tscrpt_reg_LuxR_C"/>
</dbReference>
<keyword evidence="1" id="KW-0805">Transcription regulation</keyword>
<evidence type="ECO:0000256" key="4">
    <source>
        <dbReference type="SAM" id="MobiDB-lite"/>
    </source>
</evidence>
<feature type="domain" description="HTH luxR-type" evidence="5">
    <location>
        <begin position="748"/>
        <end position="813"/>
    </location>
</feature>
<evidence type="ECO:0000256" key="2">
    <source>
        <dbReference type="ARBA" id="ARBA00023125"/>
    </source>
</evidence>
<dbReference type="CDD" id="cd06170">
    <property type="entry name" value="LuxR_C_like"/>
    <property type="match status" value="1"/>
</dbReference>
<dbReference type="GO" id="GO:0003677">
    <property type="term" value="F:DNA binding"/>
    <property type="evidence" value="ECO:0007669"/>
    <property type="project" value="UniProtKB-KW"/>
</dbReference>
<dbReference type="Proteomes" id="UP000184363">
    <property type="component" value="Unassembled WGS sequence"/>
</dbReference>
<dbReference type="STRING" id="1848.SAMN05443637_12931"/>
<evidence type="ECO:0000256" key="1">
    <source>
        <dbReference type="ARBA" id="ARBA00023015"/>
    </source>
</evidence>
<protein>
    <submittedName>
        <fullName evidence="6">Regulatory protein, luxR family</fullName>
    </submittedName>
</protein>
<dbReference type="PRINTS" id="PR00038">
    <property type="entry name" value="HTHLUXR"/>
</dbReference>
<dbReference type="EMBL" id="FRAP01000029">
    <property type="protein sequence ID" value="SHL44714.1"/>
    <property type="molecule type" value="Genomic_DNA"/>
</dbReference>
<evidence type="ECO:0000256" key="3">
    <source>
        <dbReference type="ARBA" id="ARBA00023163"/>
    </source>
</evidence>
<reference evidence="6 7" key="1">
    <citation type="submission" date="2016-11" db="EMBL/GenBank/DDBJ databases">
        <authorList>
            <person name="Jaros S."/>
            <person name="Januszkiewicz K."/>
            <person name="Wedrychowicz H."/>
        </authorList>
    </citation>
    <scope>NUCLEOTIDE SEQUENCE [LARGE SCALE GENOMIC DNA]</scope>
    <source>
        <strain evidence="6 7">DSM 43832</strain>
    </source>
</reference>
<keyword evidence="7" id="KW-1185">Reference proteome</keyword>
<sequence>MRVLRDVVAAPETVRRLDVVGPGGHGKTVLLDALATAFRTAGITVRTDLPAGPLGAGEALLVDDAHLLGPGELRHLAQLTGGWLVVAHRPWPRSPELTALGAVLAARRTPVVLGPLDATGVAVRAERLLGRRLDDRHVAAVLDRTGGVPLLVDRLLTASDGEAGLIAQLGYLLAAQPAGVVDLLLHLAAGAPLDAELLGPLLGLTRTAELDEHVEAAIAAGLLRADGRPIPLVCAAVLARTPPASRTAARRALAERELDRGGNVVAVARGLAGTGATGPRMAELFTTAGDELLRSGAPDAEAMFAAAVAAGAPPLSVAARRAHAALVRGDVDTALAEADRVLSAGEEVPRADTALAGTVAAAALARRGLLGRSAELYRYVDSVTGRPSALAVPVLIGTGSPVEPQPHATGVPTLLAGAEDLVADGIRESVAGSPTAALSLLTRAAAMIESDVRAVLLPDHPAALAAIVAVHCGELEVARSVLERALRSRTGGRGAAPRHRLLLGWIALARGTVAAARAALTGVGRDLEPRDEFLAAALEVAIARRTGDLAALMPAWGRAREAVVRHPVDLYMLHELGELAIAATRLREPSWVAPHLAEADALLARLGDPPLWAAPLHWGRLQAAILAEDREEAARHAAALERAAGGSRYAAAMATAAPHWVRMLDADVDPAAVEAAARGLHAVGMSWEGGKLAGQAAIRTRDRKAMTALLQTARALQATGSGPDIAADAQTPPSGMPAVPAQAPQPAPAEESGPLSEREREVAALLVEGKTYKEIGEQLFISAKTVEHHVARMRQRLGATSRGELFAQLRQIVQQQ</sequence>
<dbReference type="InterPro" id="IPR036388">
    <property type="entry name" value="WH-like_DNA-bd_sf"/>
</dbReference>
<name>A0A1M7APN1_PSETH</name>
<proteinExistence type="predicted"/>
<dbReference type="OrthoDB" id="4811808at2"/>
<dbReference type="SUPFAM" id="SSF46894">
    <property type="entry name" value="C-terminal effector domain of the bipartite response regulators"/>
    <property type="match status" value="1"/>
</dbReference>
<accession>A0A1M7APN1</accession>
<feature type="region of interest" description="Disordered" evidence="4">
    <location>
        <begin position="719"/>
        <end position="758"/>
    </location>
</feature>
<organism evidence="6 7">
    <name type="scientific">Pseudonocardia thermophila</name>
    <dbReference type="NCBI Taxonomy" id="1848"/>
    <lineage>
        <taxon>Bacteria</taxon>
        <taxon>Bacillati</taxon>
        <taxon>Actinomycetota</taxon>
        <taxon>Actinomycetes</taxon>
        <taxon>Pseudonocardiales</taxon>
        <taxon>Pseudonocardiaceae</taxon>
        <taxon>Pseudonocardia</taxon>
    </lineage>
</organism>
<dbReference type="AlphaFoldDB" id="A0A1M7APN1"/>
<dbReference type="PANTHER" id="PTHR44688">
    <property type="entry name" value="DNA-BINDING TRANSCRIPTIONAL ACTIVATOR DEVR_DOSR"/>
    <property type="match status" value="1"/>
</dbReference>
<dbReference type="InterPro" id="IPR016032">
    <property type="entry name" value="Sig_transdc_resp-reg_C-effctor"/>
</dbReference>
<gene>
    <name evidence="6" type="ORF">SAMN05443637_12931</name>
</gene>
<dbReference type="Gene3D" id="1.10.10.10">
    <property type="entry name" value="Winged helix-like DNA-binding domain superfamily/Winged helix DNA-binding domain"/>
    <property type="match status" value="1"/>
</dbReference>